<dbReference type="EMBL" id="QJHL01000003">
    <property type="protein sequence ID" value="PXY44617.1"/>
    <property type="molecule type" value="Genomic_DNA"/>
</dbReference>
<dbReference type="AlphaFoldDB" id="A0A2V4C0U3"/>
<keyword evidence="3" id="KW-1185">Reference proteome</keyword>
<protein>
    <recommendedName>
        <fullName evidence="1">Knr4/Smi1-like domain-containing protein</fullName>
    </recommendedName>
</protein>
<dbReference type="RefSeq" id="WP_110347343.1">
    <property type="nucleotide sequence ID" value="NZ_QJHL01000003.1"/>
</dbReference>
<feature type="domain" description="Knr4/Smi1-like" evidence="1">
    <location>
        <begin position="27"/>
        <end position="138"/>
    </location>
</feature>
<evidence type="ECO:0000259" key="1">
    <source>
        <dbReference type="SMART" id="SM00860"/>
    </source>
</evidence>
<reference evidence="2 3" key="1">
    <citation type="submission" date="2018-05" db="EMBL/GenBank/DDBJ databases">
        <title>Flavobacterium sp. strain IMCC34758, incomplete genome.</title>
        <authorList>
            <person name="Joung Y."/>
        </authorList>
    </citation>
    <scope>NUCLEOTIDE SEQUENCE [LARGE SCALE GENOMIC DNA]</scope>
    <source>
        <strain evidence="2 3">IMCC34758</strain>
    </source>
</reference>
<sequence length="149" mass="17670">MEEIIQKYFSDPQSEFEYIDKNTFNQATELEAIAKVEKELNIKLPKDYRDFLLITNGYDGTLGQSHVQFIRLEEVVKYTEMYCGEFFPWTIYLGSDGGNEMFVLDKREKQLQFGVMPFIGNKEDFIALGNTFEEFAKHLYYNDYWDNKT</sequence>
<dbReference type="Pfam" id="PF09346">
    <property type="entry name" value="SMI1_KNR4"/>
    <property type="match status" value="1"/>
</dbReference>
<comment type="caution">
    <text evidence="2">The sequence shown here is derived from an EMBL/GenBank/DDBJ whole genome shotgun (WGS) entry which is preliminary data.</text>
</comment>
<dbReference type="SMART" id="SM00860">
    <property type="entry name" value="SMI1_KNR4"/>
    <property type="match status" value="1"/>
</dbReference>
<proteinExistence type="predicted"/>
<name>A0A2V4C0U3_9FLAO</name>
<evidence type="ECO:0000313" key="3">
    <source>
        <dbReference type="Proteomes" id="UP000247681"/>
    </source>
</evidence>
<dbReference type="InterPro" id="IPR037883">
    <property type="entry name" value="Knr4/Smi1-like_sf"/>
</dbReference>
<accession>A0A2V4C0U3</accession>
<dbReference type="InterPro" id="IPR018958">
    <property type="entry name" value="Knr4/Smi1-like_dom"/>
</dbReference>
<dbReference type="Proteomes" id="UP000247681">
    <property type="component" value="Unassembled WGS sequence"/>
</dbReference>
<dbReference type="SUPFAM" id="SSF160631">
    <property type="entry name" value="SMI1/KNR4-like"/>
    <property type="match status" value="1"/>
</dbReference>
<evidence type="ECO:0000313" key="2">
    <source>
        <dbReference type="EMBL" id="PXY44617.1"/>
    </source>
</evidence>
<organism evidence="2 3">
    <name type="scientific">Flavobacterium hydrophilum</name>
    <dbReference type="NCBI Taxonomy" id="2211445"/>
    <lineage>
        <taxon>Bacteria</taxon>
        <taxon>Pseudomonadati</taxon>
        <taxon>Bacteroidota</taxon>
        <taxon>Flavobacteriia</taxon>
        <taxon>Flavobacteriales</taxon>
        <taxon>Flavobacteriaceae</taxon>
        <taxon>Flavobacterium</taxon>
    </lineage>
</organism>
<gene>
    <name evidence="2" type="ORF">DMB68_14240</name>
</gene>
<dbReference type="OrthoDB" id="646254at2"/>
<dbReference type="Gene3D" id="3.40.1580.10">
    <property type="entry name" value="SMI1/KNR4-like"/>
    <property type="match status" value="1"/>
</dbReference>